<evidence type="ECO:0000313" key="1">
    <source>
        <dbReference type="EnsemblMetazoa" id="AMIN014820-PA"/>
    </source>
</evidence>
<reference evidence="2" key="1">
    <citation type="submission" date="2013-03" db="EMBL/GenBank/DDBJ databases">
        <title>The Genome Sequence of Anopheles minimus MINIMUS1.</title>
        <authorList>
            <consortium name="The Broad Institute Genomics Platform"/>
            <person name="Neafsey D.E."/>
            <person name="Walton C."/>
            <person name="Walker B."/>
            <person name="Young S.K."/>
            <person name="Zeng Q."/>
            <person name="Gargeya S."/>
            <person name="Fitzgerald M."/>
            <person name="Haas B."/>
            <person name="Abouelleil A."/>
            <person name="Allen A.W."/>
            <person name="Alvarado L."/>
            <person name="Arachchi H.M."/>
            <person name="Berlin A.M."/>
            <person name="Chapman S.B."/>
            <person name="Gainer-Dewar J."/>
            <person name="Goldberg J."/>
            <person name="Griggs A."/>
            <person name="Gujja S."/>
            <person name="Hansen M."/>
            <person name="Howarth C."/>
            <person name="Imamovic A."/>
            <person name="Ireland A."/>
            <person name="Larimer J."/>
            <person name="McCowan C."/>
            <person name="Murphy C."/>
            <person name="Pearson M."/>
            <person name="Poon T.W."/>
            <person name="Priest M."/>
            <person name="Roberts A."/>
            <person name="Saif S."/>
            <person name="Shea T."/>
            <person name="Sisk P."/>
            <person name="Sykes S."/>
            <person name="Wortman J."/>
            <person name="Nusbaum C."/>
            <person name="Birren B."/>
        </authorList>
    </citation>
    <scope>NUCLEOTIDE SEQUENCE [LARGE SCALE GENOMIC DNA]</scope>
    <source>
        <strain evidence="2">MINIMUS1</strain>
    </source>
</reference>
<proteinExistence type="predicted"/>
<dbReference type="VEuPathDB" id="VectorBase:AMIN014820"/>
<dbReference type="EnsemblMetazoa" id="AMIN014820-RA">
    <property type="protein sequence ID" value="AMIN014820-PA"/>
    <property type="gene ID" value="AMIN014820"/>
</dbReference>
<reference evidence="1" key="2">
    <citation type="submission" date="2020-05" db="UniProtKB">
        <authorList>
            <consortium name="EnsemblMetazoa"/>
        </authorList>
    </citation>
    <scope>IDENTIFICATION</scope>
    <source>
        <strain evidence="1">MINIMUS1</strain>
    </source>
</reference>
<name>A0A182WQ94_9DIPT</name>
<sequence length="29" mass="3483">MRSKVLPCTHLQYRTTFGNAEWNRTTWKG</sequence>
<dbReference type="Proteomes" id="UP000075920">
    <property type="component" value="Unassembled WGS sequence"/>
</dbReference>
<evidence type="ECO:0000313" key="2">
    <source>
        <dbReference type="Proteomes" id="UP000075920"/>
    </source>
</evidence>
<organism evidence="1 2">
    <name type="scientific">Anopheles minimus</name>
    <dbReference type="NCBI Taxonomy" id="112268"/>
    <lineage>
        <taxon>Eukaryota</taxon>
        <taxon>Metazoa</taxon>
        <taxon>Ecdysozoa</taxon>
        <taxon>Arthropoda</taxon>
        <taxon>Hexapoda</taxon>
        <taxon>Insecta</taxon>
        <taxon>Pterygota</taxon>
        <taxon>Neoptera</taxon>
        <taxon>Endopterygota</taxon>
        <taxon>Diptera</taxon>
        <taxon>Nematocera</taxon>
        <taxon>Culicoidea</taxon>
        <taxon>Culicidae</taxon>
        <taxon>Anophelinae</taxon>
        <taxon>Anopheles</taxon>
    </lineage>
</organism>
<keyword evidence="2" id="KW-1185">Reference proteome</keyword>
<dbReference type="AlphaFoldDB" id="A0A182WQ94"/>
<protein>
    <submittedName>
        <fullName evidence="1">Uncharacterized protein</fullName>
    </submittedName>
</protein>
<accession>A0A182WQ94</accession>